<evidence type="ECO:0000313" key="1">
    <source>
        <dbReference type="EMBL" id="QNO46331.1"/>
    </source>
</evidence>
<proteinExistence type="predicted"/>
<organism evidence="1">
    <name type="scientific">Candidatus Methanogaster sp. ANME-2c ERB4</name>
    <dbReference type="NCBI Taxonomy" id="2759911"/>
    <lineage>
        <taxon>Archaea</taxon>
        <taxon>Methanobacteriati</taxon>
        <taxon>Methanobacteriota</taxon>
        <taxon>Stenosarchaea group</taxon>
        <taxon>Methanomicrobia</taxon>
        <taxon>Methanosarcinales</taxon>
        <taxon>ANME-2 cluster</taxon>
        <taxon>Candidatus Methanogasteraceae</taxon>
        <taxon>Candidatus Methanogaster</taxon>
    </lineage>
</organism>
<reference evidence="1" key="1">
    <citation type="submission" date="2020-06" db="EMBL/GenBank/DDBJ databases">
        <title>Unique genomic features of the anaerobic methanotrophic archaea.</title>
        <authorList>
            <person name="Chadwick G.L."/>
            <person name="Skennerton C.T."/>
            <person name="Laso-Perez R."/>
            <person name="Leu A.O."/>
            <person name="Speth D.R."/>
            <person name="Yu H."/>
            <person name="Morgan-Lang C."/>
            <person name="Hatzenpichler R."/>
            <person name="Goudeau D."/>
            <person name="Malmstrom R."/>
            <person name="Brazelton W.J."/>
            <person name="Woyke T."/>
            <person name="Hallam S.J."/>
            <person name="Tyson G.W."/>
            <person name="Wegener G."/>
            <person name="Boetius A."/>
            <person name="Orphan V."/>
        </authorList>
    </citation>
    <scope>NUCLEOTIDE SEQUENCE</scope>
</reference>
<gene>
    <name evidence="1" type="ORF">PABHDKJJ_00035</name>
</gene>
<protein>
    <submittedName>
        <fullName evidence="1">Uncharacterized protein</fullName>
    </submittedName>
</protein>
<sequence>MAIRQLISPTVMWYAVNLYKIRKITLSEAAKLSNVSLRQMLDILEEHGVKGNVTMKHQIRSLDYARNL</sequence>
<dbReference type="EMBL" id="MT631185">
    <property type="protein sequence ID" value="QNO46331.1"/>
    <property type="molecule type" value="Genomic_DNA"/>
</dbReference>
<dbReference type="AlphaFoldDB" id="A0A7G9YE97"/>
<dbReference type="InterPro" id="IPR005368">
    <property type="entry name" value="UPF0175"/>
</dbReference>
<accession>A0A7G9YE97</accession>
<dbReference type="Pfam" id="PF03683">
    <property type="entry name" value="UPF0175"/>
    <property type="match status" value="1"/>
</dbReference>
<name>A0A7G9YE97_9EURY</name>